<dbReference type="InterPro" id="IPR019261">
    <property type="entry name" value="PARG_cat_microbial"/>
</dbReference>
<feature type="non-terminal residue" evidence="2">
    <location>
        <position position="1"/>
    </location>
</feature>
<organism evidence="2 3">
    <name type="scientific">Adineta ricciae</name>
    <name type="common">Rotifer</name>
    <dbReference type="NCBI Taxonomy" id="249248"/>
    <lineage>
        <taxon>Eukaryota</taxon>
        <taxon>Metazoa</taxon>
        <taxon>Spiralia</taxon>
        <taxon>Gnathifera</taxon>
        <taxon>Rotifera</taxon>
        <taxon>Eurotatoria</taxon>
        <taxon>Bdelloidea</taxon>
        <taxon>Adinetida</taxon>
        <taxon>Adinetidae</taxon>
        <taxon>Adineta</taxon>
    </lineage>
</organism>
<dbReference type="NCBIfam" id="TIGR02452">
    <property type="entry name" value="TIGR02452 family protein"/>
    <property type="match status" value="1"/>
</dbReference>
<dbReference type="PANTHER" id="PTHR35596">
    <property type="entry name" value="DUF2263 DOMAIN-CONTAINING PROTEIN"/>
    <property type="match status" value="1"/>
</dbReference>
<gene>
    <name evidence="2" type="ORF">XAT740_LOCUS61039</name>
</gene>
<dbReference type="Proteomes" id="UP000663828">
    <property type="component" value="Unassembled WGS sequence"/>
</dbReference>
<accession>A0A816H5E0</accession>
<protein>
    <recommendedName>
        <fullName evidence="1">Microbial-type PARG catalytic domain-containing protein</fullName>
    </recommendedName>
</protein>
<dbReference type="InterPro" id="IPR043472">
    <property type="entry name" value="Macro_dom-like"/>
</dbReference>
<comment type="caution">
    <text evidence="2">The sequence shown here is derived from an EMBL/GenBank/DDBJ whole genome shotgun (WGS) entry which is preliminary data.</text>
</comment>
<sequence>NDTGNAIVLTAKFIKTWSIENVVTIDGRKVAKKKKLDYRVLISPVVRDFDVNHILYHELFANKVLAHKHIKDQLIIQLDNKESYKNCLSKGFLRLNDIMLEIKPYAVVIDAETMDINAENWYETAMLKMEPNILTLIHNSQHPIFHYQWDAQNWIEQFRKLESTEQRSKNDDLRRALLRVTVMWNTIGVLRKQRYTVNDEEIILKPKTMKTIVYDHKSKLSNGLKISSTNIKIPYASTSVKIVNEDCLIVYQRLVSEGRRPLLLNMANQVSPGGGYRQGDEGQGENLFRRSNYYQSLDIEIADKNQSERLRANDKCELRSMPLSDTFYPMDEFGAIYTSGITAFRQTETMGYAYMKSPLSNVCAIAMAAYREPKLKTNKLLENKFAIRTRKKIENIFAIAYHHKHDCLVLSALGCGVFKNPPDHIAAIFESVILQYAGFFSTIYFAIIDDQNIGNKTNPQGNFLPFHELLDGV</sequence>
<evidence type="ECO:0000259" key="1">
    <source>
        <dbReference type="Pfam" id="PF10021"/>
    </source>
</evidence>
<dbReference type="AlphaFoldDB" id="A0A816H5E0"/>
<dbReference type="PANTHER" id="PTHR35596:SF1">
    <property type="entry name" value="MICROBIAL-TYPE PARG CATALYTIC DOMAIN-CONTAINING PROTEIN"/>
    <property type="match status" value="1"/>
</dbReference>
<evidence type="ECO:0000313" key="3">
    <source>
        <dbReference type="Proteomes" id="UP000663828"/>
    </source>
</evidence>
<dbReference type="InterPro" id="IPR012664">
    <property type="entry name" value="CHP02452"/>
</dbReference>
<dbReference type="SUPFAM" id="SSF52949">
    <property type="entry name" value="Macro domain-like"/>
    <property type="match status" value="1"/>
</dbReference>
<dbReference type="Pfam" id="PF10021">
    <property type="entry name" value="PARG_cat_microb"/>
    <property type="match status" value="1"/>
</dbReference>
<keyword evidence="3" id="KW-1185">Reference proteome</keyword>
<dbReference type="Gene3D" id="3.40.220.10">
    <property type="entry name" value="Leucine Aminopeptidase, subunit E, domain 1"/>
    <property type="match status" value="1"/>
</dbReference>
<reference evidence="2" key="1">
    <citation type="submission" date="2021-02" db="EMBL/GenBank/DDBJ databases">
        <authorList>
            <person name="Nowell W R."/>
        </authorList>
    </citation>
    <scope>NUCLEOTIDE SEQUENCE</scope>
</reference>
<evidence type="ECO:0000313" key="2">
    <source>
        <dbReference type="EMBL" id="CAF1682880.1"/>
    </source>
</evidence>
<proteinExistence type="predicted"/>
<dbReference type="EMBL" id="CAJNOR010015654">
    <property type="protein sequence ID" value="CAF1682880.1"/>
    <property type="molecule type" value="Genomic_DNA"/>
</dbReference>
<name>A0A816H5E0_ADIRI</name>
<feature type="domain" description="Microbial-type PARG catalytic" evidence="1">
    <location>
        <begin position="186"/>
        <end position="345"/>
    </location>
</feature>
<feature type="non-terminal residue" evidence="2">
    <location>
        <position position="473"/>
    </location>
</feature>